<comment type="caution">
    <text evidence="1">The sequence shown here is derived from an EMBL/GenBank/DDBJ whole genome shotgun (WGS) entry which is preliminary data.</text>
</comment>
<evidence type="ECO:0000313" key="1">
    <source>
        <dbReference type="EMBL" id="KAL0954587.1"/>
    </source>
</evidence>
<gene>
    <name evidence="1" type="ORF">HGRIS_003547</name>
</gene>
<reference evidence="2" key="1">
    <citation type="submission" date="2024-06" db="EMBL/GenBank/DDBJ databases">
        <title>Multi-omics analyses provide insights into the biosynthesis of the anticancer antibiotic pleurotin in Hohenbuehelia grisea.</title>
        <authorList>
            <person name="Weaver J.A."/>
            <person name="Alberti F."/>
        </authorList>
    </citation>
    <scope>NUCLEOTIDE SEQUENCE [LARGE SCALE GENOMIC DNA]</scope>
    <source>
        <strain evidence="2">T-177</strain>
    </source>
</reference>
<keyword evidence="2" id="KW-1185">Reference proteome</keyword>
<dbReference type="EMBL" id="JASNQZ010000007">
    <property type="protein sequence ID" value="KAL0954587.1"/>
    <property type="molecule type" value="Genomic_DNA"/>
</dbReference>
<proteinExistence type="predicted"/>
<sequence length="137" mass="15662">MDARDTTGFASLYQMPETNSGAEAANNSWEYTVDYSQSMSMTQNDGNDPYLFDAQYKHVYVIDKARQTATIESPTRFWFAVRSTDVDKVPLDGYYQINGFSVTQVTKLSVFPLSMSFEHYSGSEFRGSDIHHIDFEF</sequence>
<protein>
    <submittedName>
        <fullName evidence="1">Uncharacterized protein</fullName>
    </submittedName>
</protein>
<name>A0ABR3JGR5_9AGAR</name>
<organism evidence="1 2">
    <name type="scientific">Hohenbuehelia grisea</name>
    <dbReference type="NCBI Taxonomy" id="104357"/>
    <lineage>
        <taxon>Eukaryota</taxon>
        <taxon>Fungi</taxon>
        <taxon>Dikarya</taxon>
        <taxon>Basidiomycota</taxon>
        <taxon>Agaricomycotina</taxon>
        <taxon>Agaricomycetes</taxon>
        <taxon>Agaricomycetidae</taxon>
        <taxon>Agaricales</taxon>
        <taxon>Pleurotineae</taxon>
        <taxon>Pleurotaceae</taxon>
        <taxon>Hohenbuehelia</taxon>
    </lineage>
</organism>
<dbReference type="Proteomes" id="UP001556367">
    <property type="component" value="Unassembled WGS sequence"/>
</dbReference>
<evidence type="ECO:0000313" key="2">
    <source>
        <dbReference type="Proteomes" id="UP001556367"/>
    </source>
</evidence>
<accession>A0ABR3JGR5</accession>